<gene>
    <name evidence="1" type="ORF">A3K52_03885</name>
</gene>
<dbReference type="Proteomes" id="UP000177050">
    <property type="component" value="Unassembled WGS sequence"/>
</dbReference>
<accession>A0A1F7L1B3</accession>
<sequence>MLRTFIIAFLLLFCIAVGAYLIFPKQKPKPFIKTPKKITYAKKMAFHVFRRGLPDFNEDVEKWNKEQKQTSKVVTVDFDGKISQLGAGETYQKYYEQEATYTQYKSYREVIRDEFKRLTRLSPSNININALDYEALKALVTVYQKETDEVKEVWTVDPVAKSARKVMSIKNGYDVCNHFIGWAHKQSEIYAYALSTTPANEYIREFCIYSADTGKKLKTIPLSEENLERNTALYYDPKSRIALTDENAVDFSSFKSYKAPIHKLPDQSIHWYSARNGRVVISYGKPTTFAIYDIGTGATSSPIILEPLFYEEKGSVTAEVSIDNRYILLKKSLPDFRQCYRVFDIKTSKKDGSFCNNIFGDPEAKAEDFLGWIISS</sequence>
<comment type="caution">
    <text evidence="1">The sequence shown here is derived from an EMBL/GenBank/DDBJ whole genome shotgun (WGS) entry which is preliminary data.</text>
</comment>
<proteinExistence type="predicted"/>
<evidence type="ECO:0000313" key="1">
    <source>
        <dbReference type="EMBL" id="OGK73891.1"/>
    </source>
</evidence>
<name>A0A1F7L1B3_9BACT</name>
<reference evidence="1 2" key="1">
    <citation type="journal article" date="2016" name="Nat. Commun.">
        <title>Thousands of microbial genomes shed light on interconnected biogeochemical processes in an aquifer system.</title>
        <authorList>
            <person name="Anantharaman K."/>
            <person name="Brown C.T."/>
            <person name="Hug L.A."/>
            <person name="Sharon I."/>
            <person name="Castelle C.J."/>
            <person name="Probst A.J."/>
            <person name="Thomas B.C."/>
            <person name="Singh A."/>
            <person name="Wilkins M.J."/>
            <person name="Karaoz U."/>
            <person name="Brodie E.L."/>
            <person name="Williams K.H."/>
            <person name="Hubbard S.S."/>
            <person name="Banfield J.F."/>
        </authorList>
    </citation>
    <scope>NUCLEOTIDE SEQUENCE [LARGE SCALE GENOMIC DNA]</scope>
</reference>
<protein>
    <submittedName>
        <fullName evidence="1">Uncharacterized protein</fullName>
    </submittedName>
</protein>
<evidence type="ECO:0000313" key="2">
    <source>
        <dbReference type="Proteomes" id="UP000177050"/>
    </source>
</evidence>
<dbReference type="EMBL" id="MGBR01000001">
    <property type="protein sequence ID" value="OGK73891.1"/>
    <property type="molecule type" value="Genomic_DNA"/>
</dbReference>
<organism evidence="1 2">
    <name type="scientific">Candidatus Roizmanbacteria bacterium RIFOXYD1_FULL_38_12</name>
    <dbReference type="NCBI Taxonomy" id="1802093"/>
    <lineage>
        <taxon>Bacteria</taxon>
        <taxon>Candidatus Roizmaniibacteriota</taxon>
    </lineage>
</organism>
<dbReference type="AlphaFoldDB" id="A0A1F7L1B3"/>